<protein>
    <submittedName>
        <fullName evidence="7">Tryptophan-rich sensory protein</fullName>
    </submittedName>
</protein>
<dbReference type="EMBL" id="QKVK01000001">
    <property type="protein sequence ID" value="PZF78860.1"/>
    <property type="molecule type" value="Genomic_DNA"/>
</dbReference>
<comment type="subcellular location">
    <subcellularLocation>
        <location evidence="1">Membrane</location>
        <topology evidence="1">Multi-pass membrane protein</topology>
    </subcellularLocation>
</comment>
<dbReference type="FunFam" id="1.20.1260.100:FF:000001">
    <property type="entry name" value="translocator protein 2"/>
    <property type="match status" value="1"/>
</dbReference>
<evidence type="ECO:0000313" key="7">
    <source>
        <dbReference type="EMBL" id="PZF78860.1"/>
    </source>
</evidence>
<evidence type="ECO:0000256" key="6">
    <source>
        <dbReference type="SAM" id="Phobius"/>
    </source>
</evidence>
<reference evidence="8" key="1">
    <citation type="submission" date="2018-06" db="EMBL/GenBank/DDBJ databases">
        <title>Aestuariibacter litoralis strain KCTC 52945T.</title>
        <authorList>
            <person name="Li X."/>
            <person name="Salam N."/>
            <person name="Li J.-L."/>
            <person name="Chen Y.-M."/>
            <person name="Yang Z.-W."/>
            <person name="Zhang L.-Y."/>
            <person name="Han M.-X."/>
            <person name="Xiao M."/>
            <person name="Li W.-J."/>
        </authorList>
    </citation>
    <scope>NUCLEOTIDE SEQUENCE [LARGE SCALE GENOMIC DNA]</scope>
    <source>
        <strain evidence="8">KCTC 52945</strain>
    </source>
</reference>
<dbReference type="PANTHER" id="PTHR10057">
    <property type="entry name" value="PERIPHERAL-TYPE BENZODIAZEPINE RECEPTOR"/>
    <property type="match status" value="1"/>
</dbReference>
<evidence type="ECO:0000256" key="5">
    <source>
        <dbReference type="ARBA" id="ARBA00023136"/>
    </source>
</evidence>
<feature type="transmembrane region" description="Helical" evidence="6">
    <location>
        <begin position="85"/>
        <end position="103"/>
    </location>
</feature>
<comment type="similarity">
    <text evidence="2">Belongs to the TspO/BZRP family.</text>
</comment>
<dbReference type="InterPro" id="IPR004307">
    <property type="entry name" value="TspO_MBR"/>
</dbReference>
<dbReference type="RefSeq" id="WP_111196188.1">
    <property type="nucleotide sequence ID" value="NZ_QKVK01000001.1"/>
</dbReference>
<sequence>MQTDVPRHQWLVLAGLVLLCLAVGSIGGFATQDSIDTWYATLNKPSWNPPNWVFAPVWTLLYIMMGVAAWLVWRTKDRIGPAMALFGAQLGFNLLWSLIFFGLRSPGWALVEVVFLVGSVGLTMLAFFGRQATAGWLFVPYLAWVSFAAILNFAIWSLN</sequence>
<feature type="transmembrane region" description="Helical" evidence="6">
    <location>
        <begin position="135"/>
        <end position="156"/>
    </location>
</feature>
<dbReference type="InterPro" id="IPR038330">
    <property type="entry name" value="TspO/MBR-related_sf"/>
</dbReference>
<evidence type="ECO:0000256" key="4">
    <source>
        <dbReference type="ARBA" id="ARBA00022989"/>
    </source>
</evidence>
<feature type="transmembrane region" description="Helical" evidence="6">
    <location>
        <begin position="109"/>
        <end position="128"/>
    </location>
</feature>
<dbReference type="Pfam" id="PF03073">
    <property type="entry name" value="TspO_MBR"/>
    <property type="match status" value="1"/>
</dbReference>
<keyword evidence="4 6" id="KW-1133">Transmembrane helix</keyword>
<name>A0A2W2B1U3_9HYPH</name>
<evidence type="ECO:0000256" key="2">
    <source>
        <dbReference type="ARBA" id="ARBA00007524"/>
    </source>
</evidence>
<accession>A0A2W2B1U3</accession>
<dbReference type="PANTHER" id="PTHR10057:SF0">
    <property type="entry name" value="TRANSLOCATOR PROTEIN"/>
    <property type="match status" value="1"/>
</dbReference>
<dbReference type="CDD" id="cd15904">
    <property type="entry name" value="TSPO_MBR"/>
    <property type="match status" value="1"/>
</dbReference>
<dbReference type="GO" id="GO:0033013">
    <property type="term" value="P:tetrapyrrole metabolic process"/>
    <property type="evidence" value="ECO:0007669"/>
    <property type="project" value="UniProtKB-ARBA"/>
</dbReference>
<feature type="transmembrane region" description="Helical" evidence="6">
    <location>
        <begin position="52"/>
        <end position="73"/>
    </location>
</feature>
<proteinExistence type="inferred from homology"/>
<comment type="caution">
    <text evidence="7">The sequence shown here is derived from an EMBL/GenBank/DDBJ whole genome shotgun (WGS) entry which is preliminary data.</text>
</comment>
<keyword evidence="5 6" id="KW-0472">Membrane</keyword>
<organism evidence="7 8">
    <name type="scientific">Aestuariivirga litoralis</name>
    <dbReference type="NCBI Taxonomy" id="2650924"/>
    <lineage>
        <taxon>Bacteria</taxon>
        <taxon>Pseudomonadati</taxon>
        <taxon>Pseudomonadota</taxon>
        <taxon>Alphaproteobacteria</taxon>
        <taxon>Hyphomicrobiales</taxon>
        <taxon>Aestuariivirgaceae</taxon>
        <taxon>Aestuariivirga</taxon>
    </lineage>
</organism>
<evidence type="ECO:0000313" key="8">
    <source>
        <dbReference type="Proteomes" id="UP000248795"/>
    </source>
</evidence>
<dbReference type="Proteomes" id="UP000248795">
    <property type="component" value="Unassembled WGS sequence"/>
</dbReference>
<evidence type="ECO:0000256" key="1">
    <source>
        <dbReference type="ARBA" id="ARBA00004141"/>
    </source>
</evidence>
<dbReference type="PIRSF" id="PIRSF005859">
    <property type="entry name" value="PBR"/>
    <property type="match status" value="1"/>
</dbReference>
<dbReference type="AlphaFoldDB" id="A0A2W2B1U3"/>
<gene>
    <name evidence="7" type="ORF">DK847_03455</name>
</gene>
<dbReference type="GO" id="GO:0016020">
    <property type="term" value="C:membrane"/>
    <property type="evidence" value="ECO:0007669"/>
    <property type="project" value="UniProtKB-SubCell"/>
</dbReference>
<evidence type="ECO:0000256" key="3">
    <source>
        <dbReference type="ARBA" id="ARBA00022692"/>
    </source>
</evidence>
<dbReference type="Gene3D" id="1.20.1260.100">
    <property type="entry name" value="TspO/MBR protein"/>
    <property type="match status" value="1"/>
</dbReference>
<keyword evidence="8" id="KW-1185">Reference proteome</keyword>
<keyword evidence="3 6" id="KW-0812">Transmembrane</keyword>